<evidence type="ECO:0000313" key="1">
    <source>
        <dbReference type="EMBL" id="RIB25968.1"/>
    </source>
</evidence>
<dbReference type="AlphaFoldDB" id="A0A397VVJ6"/>
<name>A0A397VVJ6_9GLOM</name>
<dbReference type="EMBL" id="QKWP01000154">
    <property type="protein sequence ID" value="RIB25968.1"/>
    <property type="molecule type" value="Genomic_DNA"/>
</dbReference>
<accession>A0A397VVJ6</accession>
<dbReference type="Proteomes" id="UP000266673">
    <property type="component" value="Unassembled WGS sequence"/>
</dbReference>
<proteinExistence type="predicted"/>
<sequence length="56" mass="6777">MVRAKQQVIIAKFDCIYQEYICIKIFNDDKEVSERKHNISYATIRNFEFTLITKLF</sequence>
<reference evidence="1 2" key="1">
    <citation type="submission" date="2018-06" db="EMBL/GenBank/DDBJ databases">
        <title>Comparative genomics reveals the genomic features of Rhizophagus irregularis, R. cerebriforme, R. diaphanum and Gigaspora rosea, and their symbiotic lifestyle signature.</title>
        <authorList>
            <person name="Morin E."/>
            <person name="San Clemente H."/>
            <person name="Chen E.C.H."/>
            <person name="De La Providencia I."/>
            <person name="Hainaut M."/>
            <person name="Kuo A."/>
            <person name="Kohler A."/>
            <person name="Murat C."/>
            <person name="Tang N."/>
            <person name="Roy S."/>
            <person name="Loubradou J."/>
            <person name="Henrissat B."/>
            <person name="Grigoriev I.V."/>
            <person name="Corradi N."/>
            <person name="Roux C."/>
            <person name="Martin F.M."/>
        </authorList>
    </citation>
    <scope>NUCLEOTIDE SEQUENCE [LARGE SCALE GENOMIC DNA]</scope>
    <source>
        <strain evidence="1 2">DAOM 194757</strain>
    </source>
</reference>
<keyword evidence="2" id="KW-1185">Reference proteome</keyword>
<evidence type="ECO:0000313" key="2">
    <source>
        <dbReference type="Proteomes" id="UP000266673"/>
    </source>
</evidence>
<protein>
    <submittedName>
        <fullName evidence="1">Uncharacterized protein</fullName>
    </submittedName>
</protein>
<organism evidence="1 2">
    <name type="scientific">Gigaspora rosea</name>
    <dbReference type="NCBI Taxonomy" id="44941"/>
    <lineage>
        <taxon>Eukaryota</taxon>
        <taxon>Fungi</taxon>
        <taxon>Fungi incertae sedis</taxon>
        <taxon>Mucoromycota</taxon>
        <taxon>Glomeromycotina</taxon>
        <taxon>Glomeromycetes</taxon>
        <taxon>Diversisporales</taxon>
        <taxon>Gigasporaceae</taxon>
        <taxon>Gigaspora</taxon>
    </lineage>
</organism>
<gene>
    <name evidence="1" type="ORF">C2G38_368097</name>
</gene>
<comment type="caution">
    <text evidence="1">The sequence shown here is derived from an EMBL/GenBank/DDBJ whole genome shotgun (WGS) entry which is preliminary data.</text>
</comment>